<organism evidence="1 2">
    <name type="scientific">Corynebacterium endometrii</name>
    <dbReference type="NCBI Taxonomy" id="2488819"/>
    <lineage>
        <taxon>Bacteria</taxon>
        <taxon>Bacillati</taxon>
        <taxon>Actinomycetota</taxon>
        <taxon>Actinomycetes</taxon>
        <taxon>Mycobacteriales</taxon>
        <taxon>Corynebacteriaceae</taxon>
        <taxon>Corynebacterium</taxon>
    </lineage>
</organism>
<sequence length="335" mass="33935">MAVFTPAPPVDAEAADAVRVGLGATPRGVSFGRLCEPAAWLAGAQGQVPARSPMNARLVVFAGHNSIAGAHYQGAGLSAFAPAATDEQVEELRTGVGPVSALARRLGVGVSLINVTDTCGPAGGIDTSDAMDAATVDAAFELGAKAANSAVDAGADLLIPAELGVGATTVAAAVMGVITRTEPVQIVGPGSGITDAMWKTKVRVVRDAMFRARNFASDPRELIQLIGSPNLAALTAFIAQAAQRRTPVLIDGPLVATAALLAERLSIDCRHWCYATGIGPEPAHRLALQELGLVPLLNLDIRAGGGLGALNALPLLISAVDLAAGEVAAVSRNLS</sequence>
<dbReference type="Proteomes" id="UP000296352">
    <property type="component" value="Chromosome"/>
</dbReference>
<dbReference type="Gene3D" id="3.40.50.10210">
    <property type="match status" value="1"/>
</dbReference>
<accession>A0A4P7QIC0</accession>
<dbReference type="EMBL" id="CP039247">
    <property type="protein sequence ID" value="QCB28836.1"/>
    <property type="molecule type" value="Genomic_DNA"/>
</dbReference>
<evidence type="ECO:0000313" key="2">
    <source>
        <dbReference type="Proteomes" id="UP000296352"/>
    </source>
</evidence>
<dbReference type="AlphaFoldDB" id="A0A4P7QIC0"/>
<protein>
    <submittedName>
        <fullName evidence="1">Nicotinate-nucleotide--dimethylbenzimidazole phosphoribosyltransferase</fullName>
        <ecNumber evidence="1">2.4.2.21</ecNumber>
    </submittedName>
</protein>
<dbReference type="GO" id="GO:0008939">
    <property type="term" value="F:nicotinate-nucleotide-dimethylbenzimidazole phosphoribosyltransferase activity"/>
    <property type="evidence" value="ECO:0007669"/>
    <property type="project" value="UniProtKB-EC"/>
</dbReference>
<name>A0A4P7QIC0_9CORY</name>
<keyword evidence="1" id="KW-0808">Transferase</keyword>
<dbReference type="PANTHER" id="PTHR43463:SF1">
    <property type="entry name" value="NICOTINATE-NUCLEOTIDE--DIMETHYLBENZIMIDAZOLE PHOSPHORIBOSYLTRANSFERASE"/>
    <property type="match status" value="1"/>
</dbReference>
<dbReference type="KEGG" id="cee:CENDO_07810"/>
<dbReference type="CDD" id="cd02439">
    <property type="entry name" value="DMB-PRT_CobT"/>
    <property type="match status" value="1"/>
</dbReference>
<dbReference type="RefSeq" id="WP_136141523.1">
    <property type="nucleotide sequence ID" value="NZ_CP039247.1"/>
</dbReference>
<keyword evidence="2" id="KW-1185">Reference proteome</keyword>
<dbReference type="InterPro" id="IPR036087">
    <property type="entry name" value="Nict_dMeBzImd_PRibTrfase_sf"/>
</dbReference>
<dbReference type="SUPFAM" id="SSF52733">
    <property type="entry name" value="Nicotinate mononucleotide:5,6-dimethylbenzimidazole phosphoribosyltransferase (CobT)"/>
    <property type="match status" value="1"/>
</dbReference>
<evidence type="ECO:0000313" key="1">
    <source>
        <dbReference type="EMBL" id="QCB28836.1"/>
    </source>
</evidence>
<dbReference type="InterPro" id="IPR003200">
    <property type="entry name" value="Nict_dMeBzImd_PRibTrfase"/>
</dbReference>
<dbReference type="EC" id="2.4.2.21" evidence="1"/>
<gene>
    <name evidence="1" type="primary">cobU</name>
    <name evidence="1" type="ORF">CENDO_07810</name>
</gene>
<keyword evidence="1" id="KW-0328">Glycosyltransferase</keyword>
<reference evidence="1 2" key="1">
    <citation type="submission" date="2019-04" db="EMBL/GenBank/DDBJ databases">
        <title>Corynebacterium endometrii sp. nov., isolated from the uterus of a cow with endometritis.</title>
        <authorList>
            <person name="Ballas P."/>
            <person name="Ruckert C."/>
            <person name="Wagener K."/>
            <person name="Drillich M."/>
            <person name="Kaempfer P."/>
            <person name="Busse H.-J."/>
            <person name="Ehling-Schulz M."/>
        </authorList>
    </citation>
    <scope>NUCLEOTIDE SEQUENCE [LARGE SCALE GENOMIC DNA]</scope>
    <source>
        <strain evidence="1 2">LMM-1653</strain>
    </source>
</reference>
<dbReference type="OrthoDB" id="9781491at2"/>
<proteinExistence type="predicted"/>
<dbReference type="PANTHER" id="PTHR43463">
    <property type="entry name" value="NICOTINATE-NUCLEOTIDE--DIMETHYLBENZIMIDAZOLE PHOSPHORIBOSYLTRANSFERASE"/>
    <property type="match status" value="1"/>
</dbReference>
<dbReference type="Pfam" id="PF02277">
    <property type="entry name" value="DBI_PRT"/>
    <property type="match status" value="1"/>
</dbReference>